<comment type="caution">
    <text evidence="2">The sequence shown here is derived from an EMBL/GenBank/DDBJ whole genome shotgun (WGS) entry which is preliminary data.</text>
</comment>
<accession>A0A420HYY4</accession>
<evidence type="ECO:0000313" key="3">
    <source>
        <dbReference type="Proteomes" id="UP000286134"/>
    </source>
</evidence>
<feature type="region of interest" description="Disordered" evidence="1">
    <location>
        <begin position="1"/>
        <end position="26"/>
    </location>
</feature>
<name>A0A420HYY4_9PEZI</name>
<keyword evidence="3" id="KW-1185">Reference proteome</keyword>
<dbReference type="OrthoDB" id="5426563at2759"/>
<organism evidence="2 3">
    <name type="scientific">Erysiphe neolycopersici</name>
    <dbReference type="NCBI Taxonomy" id="212602"/>
    <lineage>
        <taxon>Eukaryota</taxon>
        <taxon>Fungi</taxon>
        <taxon>Dikarya</taxon>
        <taxon>Ascomycota</taxon>
        <taxon>Pezizomycotina</taxon>
        <taxon>Leotiomycetes</taxon>
        <taxon>Erysiphales</taxon>
        <taxon>Erysiphaceae</taxon>
        <taxon>Erysiphe</taxon>
    </lineage>
</organism>
<dbReference type="AlphaFoldDB" id="A0A420HYY4"/>
<evidence type="ECO:0000256" key="1">
    <source>
        <dbReference type="SAM" id="MobiDB-lite"/>
    </source>
</evidence>
<sequence length="574" mass="64948">MNWTGGHLQRHSTATASTKNRQKQHFAKIRQNQCHQVQITHPIKSSFSCFDAADCRSTPYLSLAITGSHDALNCSDQSIDKSSRLSSTKLQAKRRQQIFGTEFLLGSSIQKENDGISNVNLPHRIPASNSEVKLSTCKSADKTSSERQNVLGEPVPKKQKILDIPDWIGIGKSKPSPMNCAYSTRINYDDCGFFYDKGQYMPNDYSTASTPKKDFDQKVVNNQPAKDLTSISDYNKLLTEIDSNLKQDRNNQNSIASLKNLPKTSSDYAPIENNNSQWRYLSFPVFNTIHGQSQDYHQFDIKKIEPSFLEKSQAKKHGSRLSFNSSLIRKENNYLKSKINYVSTTEKVLNKKNSQAIPCKASTQPEVFFASSTVCLKHPIPLSSKISCLLKAKLTNEVNKDNEIASLDFGSTKTNLRDKKLTPLSSSLNQKIYGHQKSPNSKDISIQHLSQNKDFCGCNYKIRSEECDQEPDVRNEGVSFKFQLESNLHNSSSKALSETEFIPTSELEPSCNRMTKKVKLKGMQTYQQSNKFSSTHQEGLKANRKDLDEVWKDFVFGAQKFTFWSTEALKRSDR</sequence>
<dbReference type="Proteomes" id="UP000286134">
    <property type="component" value="Unassembled WGS sequence"/>
</dbReference>
<reference evidence="2 3" key="1">
    <citation type="journal article" date="2018" name="BMC Genomics">
        <title>Comparative genome analyses reveal sequence features reflecting distinct modes of host-adaptation between dicot and monocot powdery mildew.</title>
        <authorList>
            <person name="Wu Y."/>
            <person name="Ma X."/>
            <person name="Pan Z."/>
            <person name="Kale S.D."/>
            <person name="Song Y."/>
            <person name="King H."/>
            <person name="Zhang Q."/>
            <person name="Presley C."/>
            <person name="Deng X."/>
            <person name="Wei C.I."/>
            <person name="Xiao S."/>
        </authorList>
    </citation>
    <scope>NUCLEOTIDE SEQUENCE [LARGE SCALE GENOMIC DNA]</scope>
    <source>
        <strain evidence="2">UMSG2</strain>
    </source>
</reference>
<dbReference type="EMBL" id="MCFK01003214">
    <property type="protein sequence ID" value="RKF62634.1"/>
    <property type="molecule type" value="Genomic_DNA"/>
</dbReference>
<gene>
    <name evidence="2" type="ORF">OnM2_032048</name>
</gene>
<proteinExistence type="predicted"/>
<protein>
    <submittedName>
        <fullName evidence="2">Uncharacterized protein</fullName>
    </submittedName>
</protein>
<evidence type="ECO:0000313" key="2">
    <source>
        <dbReference type="EMBL" id="RKF62634.1"/>
    </source>
</evidence>